<dbReference type="GeneID" id="90035776"/>
<dbReference type="RefSeq" id="XP_064770824.1">
    <property type="nucleotide sequence ID" value="XM_064910264.1"/>
</dbReference>
<evidence type="ECO:0000313" key="9">
    <source>
        <dbReference type="EMBL" id="KAK7207791.1"/>
    </source>
</evidence>
<organism evidence="9 10">
    <name type="scientific">Myxozyma melibiosi</name>
    <dbReference type="NCBI Taxonomy" id="54550"/>
    <lineage>
        <taxon>Eukaryota</taxon>
        <taxon>Fungi</taxon>
        <taxon>Dikarya</taxon>
        <taxon>Ascomycota</taxon>
        <taxon>Saccharomycotina</taxon>
        <taxon>Lipomycetes</taxon>
        <taxon>Lipomycetales</taxon>
        <taxon>Lipomycetaceae</taxon>
        <taxon>Myxozyma</taxon>
    </lineage>
</organism>
<evidence type="ECO:0000256" key="7">
    <source>
        <dbReference type="RuleBase" id="RU367113"/>
    </source>
</evidence>
<evidence type="ECO:0000313" key="10">
    <source>
        <dbReference type="Proteomes" id="UP001498771"/>
    </source>
</evidence>
<dbReference type="InterPro" id="IPR039039">
    <property type="entry name" value="RAI1-like_fam"/>
</dbReference>
<name>A0ABR1FD66_9ASCO</name>
<sequence>MRQPREFTCFSYDEQRALRHDDSSLGYLYLLKEDLATQNGYNLSEGYDRFIQRDAGVDEHLDGLLVALTKYEKEHGGRKTAGDIVTWRGMLTKLMCLPFEKDGDSTFEMNITYFDVSCKCGVVLKSKEYKSSHDEPEDDRRQLMSYWGYKFEQIATIPKPWGECTRDEIEKRTHKPVNNNVQYCSIIKSGLGSVRMIVGGEVDCAKDYKPDEQRDNPDNDAELFDNPLDHYVELKTNQVINHDTGARNFEKKLLRVWAQSFLLGVPKAIVGFRTREGYLQTFEEFEVQKIPAMIKKSKFYHPRNSWDGNEAIAFLAACLQWIKTSIPAEENGEVWKLRYIARSDYLLLMKAPGQASFLHPDFVEWRKERRESK</sequence>
<keyword evidence="7" id="KW-0378">Hydrolase</keyword>
<accession>A0ABR1FD66</accession>
<dbReference type="Pfam" id="PF08652">
    <property type="entry name" value="RAI1"/>
    <property type="match status" value="1"/>
</dbReference>
<comment type="cofactor">
    <cofactor evidence="1 7">
        <name>a divalent metal cation</name>
        <dbReference type="ChEBI" id="CHEBI:60240"/>
    </cofactor>
</comment>
<comment type="function">
    <text evidence="7">Decapping enzyme for NAD-capped RNAs: specifically hydrolyzes the nicotinamide adenine dinucleotide (NAD) cap from a subset of RNAs by removing the entire NAD moiety from the 5'-end of an NAD-capped RNA.</text>
</comment>
<evidence type="ECO:0000256" key="6">
    <source>
        <dbReference type="ARBA" id="ARBA00048124"/>
    </source>
</evidence>
<evidence type="ECO:0000256" key="5">
    <source>
        <dbReference type="ARBA" id="ARBA00044692"/>
    </source>
</evidence>
<evidence type="ECO:0000256" key="4">
    <source>
        <dbReference type="ARBA" id="ARBA00044676"/>
    </source>
</evidence>
<reference evidence="9 10" key="1">
    <citation type="submission" date="2024-03" db="EMBL/GenBank/DDBJ databases">
        <title>Genome-scale model development and genomic sequencing of the oleaginous clade Lipomyces.</title>
        <authorList>
            <consortium name="Lawrence Berkeley National Laboratory"/>
            <person name="Czajka J.J."/>
            <person name="Han Y."/>
            <person name="Kim J."/>
            <person name="Mondo S.J."/>
            <person name="Hofstad B.A."/>
            <person name="Robles A."/>
            <person name="Haridas S."/>
            <person name="Riley R."/>
            <person name="LaButti K."/>
            <person name="Pangilinan J."/>
            <person name="Andreopoulos W."/>
            <person name="Lipzen A."/>
            <person name="Yan J."/>
            <person name="Wang M."/>
            <person name="Ng V."/>
            <person name="Grigoriev I.V."/>
            <person name="Spatafora J.W."/>
            <person name="Magnuson J.K."/>
            <person name="Baker S.E."/>
            <person name="Pomraning K.R."/>
        </authorList>
    </citation>
    <scope>NUCLEOTIDE SEQUENCE [LARGE SCALE GENOMIC DNA]</scope>
    <source>
        <strain evidence="9 10">Phaff 52-87</strain>
    </source>
</reference>
<evidence type="ECO:0000256" key="2">
    <source>
        <dbReference type="ARBA" id="ARBA00006562"/>
    </source>
</evidence>
<keyword evidence="7" id="KW-0547">Nucleotide-binding</keyword>
<gene>
    <name evidence="9" type="ORF">BZA70DRAFT_233544</name>
</gene>
<dbReference type="EC" id="3.6.1.-" evidence="7"/>
<dbReference type="PANTHER" id="PTHR12395">
    <property type="entry name" value="DOM-3 RELATED"/>
    <property type="match status" value="1"/>
</dbReference>
<evidence type="ECO:0000256" key="1">
    <source>
        <dbReference type="ARBA" id="ARBA00001968"/>
    </source>
</evidence>
<comment type="catalytic activity">
    <reaction evidence="6">
        <text>a 5'-end NAD(+)-phospho-ribonucleoside in mRNA + H2O = a 5'-end phospho-ribonucleoside in mRNA + NAD(+) + H(+)</text>
        <dbReference type="Rhea" id="RHEA:60880"/>
        <dbReference type="Rhea" id="RHEA-COMP:15692"/>
        <dbReference type="Rhea" id="RHEA-COMP:15698"/>
        <dbReference type="ChEBI" id="CHEBI:15377"/>
        <dbReference type="ChEBI" id="CHEBI:15378"/>
        <dbReference type="ChEBI" id="CHEBI:57540"/>
        <dbReference type="ChEBI" id="CHEBI:138282"/>
        <dbReference type="ChEBI" id="CHEBI:144029"/>
    </reaction>
    <physiologicalReaction direction="left-to-right" evidence="6">
        <dbReference type="Rhea" id="RHEA:60881"/>
    </physiologicalReaction>
</comment>
<comment type="subcellular location">
    <subcellularLocation>
        <location evidence="7">Nucleus</location>
    </subcellularLocation>
</comment>
<dbReference type="EMBL" id="JBBJBU010000001">
    <property type="protein sequence ID" value="KAK7207791.1"/>
    <property type="molecule type" value="Genomic_DNA"/>
</dbReference>
<feature type="domain" description="RAI1-like" evidence="8">
    <location>
        <begin position="2"/>
        <end position="362"/>
    </location>
</feature>
<keyword evidence="7" id="KW-0539">Nucleus</keyword>
<comment type="catalytic activity">
    <reaction evidence="5">
        <text>a 5'-end triphospho-ribonucleoside in mRNA + H2O = a 5'-end phospho-ribonucleoside in mRNA + diphosphate + H(+)</text>
        <dbReference type="Rhea" id="RHEA:78683"/>
        <dbReference type="Rhea" id="RHEA-COMP:15692"/>
        <dbReference type="Rhea" id="RHEA-COMP:17164"/>
        <dbReference type="ChEBI" id="CHEBI:15377"/>
        <dbReference type="ChEBI" id="CHEBI:15378"/>
        <dbReference type="ChEBI" id="CHEBI:33019"/>
        <dbReference type="ChEBI" id="CHEBI:138282"/>
        <dbReference type="ChEBI" id="CHEBI:167618"/>
    </reaction>
    <physiologicalReaction direction="left-to-right" evidence="5">
        <dbReference type="Rhea" id="RHEA:78684"/>
    </physiologicalReaction>
</comment>
<comment type="caution">
    <text evidence="9">The sequence shown here is derived from an EMBL/GenBank/DDBJ whole genome shotgun (WGS) entry which is preliminary data.</text>
</comment>
<dbReference type="PANTHER" id="PTHR12395:SF9">
    <property type="entry name" value="DECAPPING AND EXORIBONUCLEASE PROTEIN"/>
    <property type="match status" value="1"/>
</dbReference>
<evidence type="ECO:0000256" key="3">
    <source>
        <dbReference type="ARBA" id="ARBA00022722"/>
    </source>
</evidence>
<comment type="catalytic activity">
    <reaction evidence="4">
        <text>a 5'-end (N(7)-methyl 5'-triphosphoguanosine)-ribonucleoside-ribonucleotide in mRNA + H2O = a (N(7)-methyl 5'-triphosphoguanosine)-nucleoside + a 5'-end phospho-ribonucleoside in mRNA + H(+)</text>
        <dbReference type="Rhea" id="RHEA:66928"/>
        <dbReference type="Rhea" id="RHEA-COMP:15692"/>
        <dbReference type="Rhea" id="RHEA-COMP:17313"/>
        <dbReference type="ChEBI" id="CHEBI:15377"/>
        <dbReference type="ChEBI" id="CHEBI:15378"/>
        <dbReference type="ChEBI" id="CHEBI:138282"/>
        <dbReference type="ChEBI" id="CHEBI:172876"/>
        <dbReference type="ChEBI" id="CHEBI:172877"/>
    </reaction>
    <physiologicalReaction direction="left-to-right" evidence="4">
        <dbReference type="Rhea" id="RHEA:66929"/>
    </physiologicalReaction>
</comment>
<dbReference type="InterPro" id="IPR013961">
    <property type="entry name" value="RAI1"/>
</dbReference>
<proteinExistence type="inferred from homology"/>
<protein>
    <recommendedName>
        <fullName evidence="7">Decapping nuclease</fullName>
        <ecNumber evidence="7">3.6.1.-</ecNumber>
    </recommendedName>
</protein>
<keyword evidence="10" id="KW-1185">Reference proteome</keyword>
<keyword evidence="7" id="KW-0479">Metal-binding</keyword>
<keyword evidence="7" id="KW-0694">RNA-binding</keyword>
<dbReference type="Proteomes" id="UP001498771">
    <property type="component" value="Unassembled WGS sequence"/>
</dbReference>
<comment type="similarity">
    <text evidence="2 7">Belongs to the DXO/Dom3Z family.</text>
</comment>
<keyword evidence="3 7" id="KW-0540">Nuclease</keyword>
<evidence type="ECO:0000259" key="8">
    <source>
        <dbReference type="Pfam" id="PF08652"/>
    </source>
</evidence>